<feature type="compositionally biased region" description="Low complexity" evidence="11">
    <location>
        <begin position="535"/>
        <end position="545"/>
    </location>
</feature>
<dbReference type="InterPro" id="IPR001965">
    <property type="entry name" value="Znf_PHD"/>
</dbReference>
<feature type="region of interest" description="Disordered" evidence="11">
    <location>
        <begin position="388"/>
        <end position="407"/>
    </location>
</feature>
<dbReference type="PROSITE" id="PS50868">
    <property type="entry name" value="POST_SET"/>
    <property type="match status" value="1"/>
</dbReference>
<dbReference type="PROSITE" id="PS50280">
    <property type="entry name" value="SET"/>
    <property type="match status" value="1"/>
</dbReference>
<evidence type="ECO:0000313" key="16">
    <source>
        <dbReference type="Proteomes" id="UP001220961"/>
    </source>
</evidence>
<feature type="compositionally biased region" description="Basic and acidic residues" evidence="11">
    <location>
        <begin position="343"/>
        <end position="355"/>
    </location>
</feature>
<dbReference type="AlphaFoldDB" id="A0AAF0E5R9"/>
<feature type="compositionally biased region" description="Basic and acidic residues" evidence="11">
    <location>
        <begin position="1"/>
        <end position="29"/>
    </location>
</feature>
<dbReference type="PROSITE" id="PS51215">
    <property type="entry name" value="AWS"/>
    <property type="match status" value="1"/>
</dbReference>
<evidence type="ECO:0000256" key="5">
    <source>
        <dbReference type="ARBA" id="ARBA00022679"/>
    </source>
</evidence>
<sequence length="984" mass="109343">MSVGEDEKSMEPEHPAPAENEVAEHHAQDDPSDEAQDEAELPAPEAEAERTPTRRSRRMNPADDASVKDEAQADGTSDAWDAMEDAPESTDEGVTRCVCGSTDENLGLMIQCETCKCWQHCSCMGMHTEDDCPDVYYCEQCRPENHTELLRSYGFLPAKVAKRGASRGSRQAVAKESARELQEAREAIRVLAEENAARLRGENVAEGRARGPGSQRSVSKRRTMNSRDIGEDGWEQIPPGLLLEKEEPPADDESDETRKRKRSTEAPEATPEPNGGPSEMAKRRRLQAEAAQRERKQDEEKKEAAERSRKERAAPREESKPRHPNQYTYRGRQETPVSAVPPRSREARRVARDANSRSATPLPDGSSHLPSHTMPEHLAHLAYLQPPTTGDEEAAAERVAPQPGLPEPFALITPIDPSIKIRYPQKRMTMGEMRKRVRAINEYVTRVQIEAVEREKRVQFLGSIVQSDAGDAPPEPTALPMSMRFVEQLTDDLNQFQRRFGAGAAGAARVEEDQPTPKRASPFSPKHSVPLKRTSSGSSLSSLDSLDLDEPTSFQPYKTISRNVFVSRPRIYGDSPVCQCHPDSACDERCINRFMQVLCNPRKCPCGKRCTNTSFDKRPSPPLDVVYVGARGWGLVTPTALHKGQYLGQYCGELIYMEEAMRRAHSVYAARKNYYFIEYDASAGEVIDAGLRGNKLRFVNHSCEPNCYFEKWLLSGSEEGRNAEYQLALFALRDIRAGEEITYDYGWSAFQPPTLDENGQMISGERCLCGAPSCTGWLARIPKKRGLSRHPKDGEAKTQLQIPTTHAAPAPSAQGPQRRRVRRQPVKDEEEIPMRSAEKALARAARARRRRARLAQRSPTAAASKRTRGGSSSEPRSYEGEHAVPSKARKVGHMELTPSETPSLGSSDSPLSSPLSSLSSMSPPPSSPESSPLTPCVLVFEPSSPMDSYWDYGYEGPLFDPAESTPDLNAMLWPREDRASQVVE</sequence>
<keyword evidence="9" id="KW-0862">Zinc</keyword>
<dbReference type="GO" id="GO:0005634">
    <property type="term" value="C:nucleus"/>
    <property type="evidence" value="ECO:0007669"/>
    <property type="project" value="UniProtKB-SubCell"/>
</dbReference>
<dbReference type="Pfam" id="PF00856">
    <property type="entry name" value="SET"/>
    <property type="match status" value="1"/>
</dbReference>
<keyword evidence="7" id="KW-0479">Metal-binding</keyword>
<dbReference type="GO" id="GO:0032259">
    <property type="term" value="P:methylation"/>
    <property type="evidence" value="ECO:0007669"/>
    <property type="project" value="UniProtKB-KW"/>
</dbReference>
<evidence type="ECO:0000256" key="8">
    <source>
        <dbReference type="ARBA" id="ARBA00022771"/>
    </source>
</evidence>
<dbReference type="Pfam" id="PF17907">
    <property type="entry name" value="AWS"/>
    <property type="match status" value="1"/>
</dbReference>
<keyword evidence="3" id="KW-0158">Chromosome</keyword>
<feature type="region of interest" description="Disordered" evidence="11">
    <location>
        <begin position="958"/>
        <end position="984"/>
    </location>
</feature>
<evidence type="ECO:0000259" key="12">
    <source>
        <dbReference type="PROSITE" id="PS50280"/>
    </source>
</evidence>
<evidence type="ECO:0000259" key="13">
    <source>
        <dbReference type="PROSITE" id="PS50868"/>
    </source>
</evidence>
<dbReference type="SUPFAM" id="SSF82199">
    <property type="entry name" value="SET domain"/>
    <property type="match status" value="1"/>
</dbReference>
<dbReference type="InterPro" id="IPR011011">
    <property type="entry name" value="Znf_FYVE_PHD"/>
</dbReference>
<dbReference type="EMBL" id="CP119910">
    <property type="protein sequence ID" value="WFD19215.1"/>
    <property type="molecule type" value="Genomic_DNA"/>
</dbReference>
<feature type="region of interest" description="Disordered" evidence="11">
    <location>
        <begin position="1"/>
        <end position="95"/>
    </location>
</feature>
<keyword evidence="6" id="KW-0949">S-adenosyl-L-methionine</keyword>
<evidence type="ECO:0000256" key="2">
    <source>
        <dbReference type="ARBA" id="ARBA00004286"/>
    </source>
</evidence>
<protein>
    <submittedName>
        <fullName evidence="15">Histone deacetylase complex subunit</fullName>
    </submittedName>
</protein>
<feature type="compositionally biased region" description="Basic and acidic residues" evidence="11">
    <location>
        <begin position="291"/>
        <end position="321"/>
    </location>
</feature>
<evidence type="ECO:0000256" key="7">
    <source>
        <dbReference type="ARBA" id="ARBA00022723"/>
    </source>
</evidence>
<feature type="compositionally biased region" description="Basic and acidic residues" evidence="11">
    <location>
        <begin position="974"/>
        <end position="984"/>
    </location>
</feature>
<gene>
    <name evidence="15" type="primary">CTI6</name>
    <name evidence="15" type="ORF">MCAP1_001438</name>
</gene>
<evidence type="ECO:0000256" key="4">
    <source>
        <dbReference type="ARBA" id="ARBA00022603"/>
    </source>
</evidence>
<dbReference type="InterPro" id="IPR001214">
    <property type="entry name" value="SET_dom"/>
</dbReference>
<dbReference type="InterPro" id="IPR046341">
    <property type="entry name" value="SET_dom_sf"/>
</dbReference>
<dbReference type="Proteomes" id="UP001220961">
    <property type="component" value="Chromosome 3"/>
</dbReference>
<feature type="region of interest" description="Disordered" evidence="11">
    <location>
        <begin position="504"/>
        <end position="545"/>
    </location>
</feature>
<dbReference type="GO" id="GO:0005694">
    <property type="term" value="C:chromosome"/>
    <property type="evidence" value="ECO:0007669"/>
    <property type="project" value="UniProtKB-SubCell"/>
</dbReference>
<reference evidence="15" key="1">
    <citation type="submission" date="2023-03" db="EMBL/GenBank/DDBJ databases">
        <title>Mating type loci evolution in Malassezia.</title>
        <authorList>
            <person name="Coelho M.A."/>
        </authorList>
    </citation>
    <scope>NUCLEOTIDE SEQUENCE</scope>
    <source>
        <strain evidence="15">CBS 10434</strain>
    </source>
</reference>
<dbReference type="InterPro" id="IPR006560">
    <property type="entry name" value="AWS_dom"/>
</dbReference>
<dbReference type="Pfam" id="PF20826">
    <property type="entry name" value="PHD_5"/>
    <property type="match status" value="1"/>
</dbReference>
<dbReference type="SMART" id="SM00570">
    <property type="entry name" value="AWS"/>
    <property type="match status" value="1"/>
</dbReference>
<dbReference type="InterPro" id="IPR050777">
    <property type="entry name" value="SET2_Histone-Lys_MeTrsfase"/>
</dbReference>
<evidence type="ECO:0000256" key="9">
    <source>
        <dbReference type="ARBA" id="ARBA00022833"/>
    </source>
</evidence>
<dbReference type="Gene3D" id="2.170.270.10">
    <property type="entry name" value="SET domain"/>
    <property type="match status" value="1"/>
</dbReference>
<proteinExistence type="predicted"/>
<feature type="compositionally biased region" description="Basic and acidic residues" evidence="11">
    <location>
        <begin position="832"/>
        <end position="841"/>
    </location>
</feature>
<dbReference type="InterPro" id="IPR019786">
    <property type="entry name" value="Zinc_finger_PHD-type_CS"/>
</dbReference>
<dbReference type="PANTHER" id="PTHR22884">
    <property type="entry name" value="SET DOMAIN PROTEINS"/>
    <property type="match status" value="1"/>
</dbReference>
<evidence type="ECO:0000256" key="10">
    <source>
        <dbReference type="ARBA" id="ARBA00023242"/>
    </source>
</evidence>
<dbReference type="SUPFAM" id="SSF57903">
    <property type="entry name" value="FYVE/PHD zinc finger"/>
    <property type="match status" value="1"/>
</dbReference>
<dbReference type="SMART" id="SM00249">
    <property type="entry name" value="PHD"/>
    <property type="match status" value="1"/>
</dbReference>
<feature type="compositionally biased region" description="Acidic residues" evidence="11">
    <location>
        <begin position="81"/>
        <end position="91"/>
    </location>
</feature>
<name>A0AAF0E5R9_9BASI</name>
<feature type="domain" description="SET" evidence="12">
    <location>
        <begin position="621"/>
        <end position="746"/>
    </location>
</feature>
<dbReference type="PROSITE" id="PS01359">
    <property type="entry name" value="ZF_PHD_1"/>
    <property type="match status" value="1"/>
</dbReference>
<dbReference type="InterPro" id="IPR003616">
    <property type="entry name" value="Post-SET_dom"/>
</dbReference>
<keyword evidence="5" id="KW-0808">Transferase</keyword>
<feature type="compositionally biased region" description="Basic residues" evidence="11">
    <location>
        <begin position="845"/>
        <end position="854"/>
    </location>
</feature>
<feature type="domain" description="Post-SET" evidence="13">
    <location>
        <begin position="763"/>
        <end position="779"/>
    </location>
</feature>
<evidence type="ECO:0000256" key="11">
    <source>
        <dbReference type="SAM" id="MobiDB-lite"/>
    </source>
</evidence>
<dbReference type="GO" id="GO:0042054">
    <property type="term" value="F:histone methyltransferase activity"/>
    <property type="evidence" value="ECO:0007669"/>
    <property type="project" value="InterPro"/>
</dbReference>
<keyword evidence="10" id="KW-0539">Nucleus</keyword>
<keyword evidence="16" id="KW-1185">Reference proteome</keyword>
<evidence type="ECO:0000256" key="1">
    <source>
        <dbReference type="ARBA" id="ARBA00004123"/>
    </source>
</evidence>
<keyword evidence="8" id="KW-0863">Zinc-finger</keyword>
<feature type="region of interest" description="Disordered" evidence="11">
    <location>
        <begin position="785"/>
        <end position="938"/>
    </location>
</feature>
<evidence type="ECO:0000313" key="15">
    <source>
        <dbReference type="EMBL" id="WFD19215.1"/>
    </source>
</evidence>
<dbReference type="Gene3D" id="3.30.40.10">
    <property type="entry name" value="Zinc/RING finger domain, C3HC4 (zinc finger)"/>
    <property type="match status" value="1"/>
</dbReference>
<feature type="compositionally biased region" description="Low complexity" evidence="11">
    <location>
        <begin position="902"/>
        <end position="921"/>
    </location>
</feature>
<evidence type="ECO:0000256" key="6">
    <source>
        <dbReference type="ARBA" id="ARBA00022691"/>
    </source>
</evidence>
<evidence type="ECO:0000259" key="14">
    <source>
        <dbReference type="PROSITE" id="PS51215"/>
    </source>
</evidence>
<keyword evidence="4" id="KW-0489">Methyltransferase</keyword>
<organism evidence="15 16">
    <name type="scientific">Malassezia caprae</name>
    <dbReference type="NCBI Taxonomy" id="1381934"/>
    <lineage>
        <taxon>Eukaryota</taxon>
        <taxon>Fungi</taxon>
        <taxon>Dikarya</taxon>
        <taxon>Basidiomycota</taxon>
        <taxon>Ustilaginomycotina</taxon>
        <taxon>Malasseziomycetes</taxon>
        <taxon>Malasseziales</taxon>
        <taxon>Malasseziaceae</taxon>
        <taxon>Malassezia</taxon>
    </lineage>
</organism>
<comment type="subcellular location">
    <subcellularLocation>
        <location evidence="2">Chromosome</location>
    </subcellularLocation>
    <subcellularLocation>
        <location evidence="1">Nucleus</location>
    </subcellularLocation>
</comment>
<dbReference type="InterPro" id="IPR013083">
    <property type="entry name" value="Znf_RING/FYVE/PHD"/>
</dbReference>
<feature type="domain" description="AWS" evidence="14">
    <location>
        <begin position="573"/>
        <end position="619"/>
    </location>
</feature>
<feature type="compositionally biased region" description="Acidic residues" evidence="11">
    <location>
        <begin position="30"/>
        <end position="40"/>
    </location>
</feature>
<evidence type="ECO:0000256" key="3">
    <source>
        <dbReference type="ARBA" id="ARBA00022454"/>
    </source>
</evidence>
<accession>A0AAF0E5R9</accession>
<feature type="region of interest" description="Disordered" evidence="11">
    <location>
        <begin position="202"/>
        <end position="373"/>
    </location>
</feature>
<dbReference type="GO" id="GO:0008270">
    <property type="term" value="F:zinc ion binding"/>
    <property type="evidence" value="ECO:0007669"/>
    <property type="project" value="UniProtKB-KW"/>
</dbReference>
<dbReference type="SMART" id="SM00317">
    <property type="entry name" value="SET"/>
    <property type="match status" value="1"/>
</dbReference>